<dbReference type="OrthoDB" id="1809934at2"/>
<sequence length="148" mass="16790">MKKWMIFGILIIVVGLFSGCFNSKPEVMEEEQVVSDVVEEEMTEEPSEEVTEEATEDTLPEEEPAMEEELEEDMETTTGIYVGQIDSNSIEVEITDISAEDTFKAFRFSETVKANFGDYNLTEGDRISISFKLDENNASIIHDIEKLE</sequence>
<accession>A0A3P7S2K9</accession>
<evidence type="ECO:0000256" key="1">
    <source>
        <dbReference type="SAM" id="MobiDB-lite"/>
    </source>
</evidence>
<gene>
    <name evidence="2" type="ORF">PATL70BA_1124</name>
</gene>
<evidence type="ECO:0000313" key="2">
    <source>
        <dbReference type="EMBL" id="VDN46999.1"/>
    </source>
</evidence>
<organism evidence="2 3">
    <name type="scientific">Petrocella atlantisensis</name>
    <dbReference type="NCBI Taxonomy" id="2173034"/>
    <lineage>
        <taxon>Bacteria</taxon>
        <taxon>Bacillati</taxon>
        <taxon>Bacillota</taxon>
        <taxon>Clostridia</taxon>
        <taxon>Lachnospirales</taxon>
        <taxon>Vallitaleaceae</taxon>
        <taxon>Petrocella</taxon>
    </lineage>
</organism>
<proteinExistence type="predicted"/>
<dbReference type="AlphaFoldDB" id="A0A3P7S2K9"/>
<name>A0A3P7S2K9_9FIRM</name>
<dbReference type="RefSeq" id="WP_125136406.1">
    <property type="nucleotide sequence ID" value="NZ_LR130778.1"/>
</dbReference>
<dbReference type="Proteomes" id="UP000279029">
    <property type="component" value="Chromosome"/>
</dbReference>
<keyword evidence="3" id="KW-1185">Reference proteome</keyword>
<feature type="region of interest" description="Disordered" evidence="1">
    <location>
        <begin position="37"/>
        <end position="74"/>
    </location>
</feature>
<dbReference type="PROSITE" id="PS51257">
    <property type="entry name" value="PROKAR_LIPOPROTEIN"/>
    <property type="match status" value="1"/>
</dbReference>
<protein>
    <recommendedName>
        <fullName evidence="4">DUF5666 domain-containing protein</fullName>
    </recommendedName>
</protein>
<dbReference type="KEGG" id="cbar:PATL70BA_1124"/>
<evidence type="ECO:0000313" key="3">
    <source>
        <dbReference type="Proteomes" id="UP000279029"/>
    </source>
</evidence>
<dbReference type="EMBL" id="LR130778">
    <property type="protein sequence ID" value="VDN46999.1"/>
    <property type="molecule type" value="Genomic_DNA"/>
</dbReference>
<reference evidence="2 3" key="1">
    <citation type="submission" date="2018-09" db="EMBL/GenBank/DDBJ databases">
        <authorList>
            <person name="Postec A."/>
        </authorList>
    </citation>
    <scope>NUCLEOTIDE SEQUENCE [LARGE SCALE GENOMIC DNA]</scope>
    <source>
        <strain evidence="2">70B-A</strain>
    </source>
</reference>
<evidence type="ECO:0008006" key="4">
    <source>
        <dbReference type="Google" id="ProtNLM"/>
    </source>
</evidence>